<dbReference type="AlphaFoldDB" id="A0A1M7UU90"/>
<organism evidence="1 2">
    <name type="scientific">Desulfitobacterium chlororespirans DSM 11544</name>
    <dbReference type="NCBI Taxonomy" id="1121395"/>
    <lineage>
        <taxon>Bacteria</taxon>
        <taxon>Bacillati</taxon>
        <taxon>Bacillota</taxon>
        <taxon>Clostridia</taxon>
        <taxon>Eubacteriales</taxon>
        <taxon>Desulfitobacteriaceae</taxon>
        <taxon>Desulfitobacterium</taxon>
    </lineage>
</organism>
<reference evidence="2" key="1">
    <citation type="submission" date="2016-12" db="EMBL/GenBank/DDBJ databases">
        <authorList>
            <person name="Varghese N."/>
            <person name="Submissions S."/>
        </authorList>
    </citation>
    <scope>NUCLEOTIDE SEQUENCE [LARGE SCALE GENOMIC DNA]</scope>
    <source>
        <strain evidence="2">DSM 11544</strain>
    </source>
</reference>
<dbReference type="RefSeq" id="WP_018213632.1">
    <property type="nucleotide sequence ID" value="NZ_FRDN01000017.1"/>
</dbReference>
<proteinExistence type="predicted"/>
<name>A0A1M7UU90_9FIRM</name>
<evidence type="ECO:0000313" key="1">
    <source>
        <dbReference type="EMBL" id="SHN86504.1"/>
    </source>
</evidence>
<protein>
    <submittedName>
        <fullName evidence="1">Uncharacterized protein</fullName>
    </submittedName>
</protein>
<sequence length="180" mass="20510">MSNEVKRNCNSCKHGLFTRCEALKNNEEYQTIRSASMSMRAAHEFKENFICNEYSSRYIEYPIEVSKINKNTELYSLEKSNIGKFVKIAPCGEEHKGKTYLGLFLGDLPMGISVSHNPTTKELNLGYFANPAIFVFELNKIVFGAESWWGVIETEDELKAITPNDIDNVWYVKALKAMSS</sequence>
<gene>
    <name evidence="1" type="ORF">SAMN02745215_04650</name>
</gene>
<evidence type="ECO:0000313" key="2">
    <source>
        <dbReference type="Proteomes" id="UP000184010"/>
    </source>
</evidence>
<dbReference type="STRING" id="1121395.SAMN02745215_04650"/>
<dbReference type="Proteomes" id="UP000184010">
    <property type="component" value="Unassembled WGS sequence"/>
</dbReference>
<keyword evidence="2" id="KW-1185">Reference proteome</keyword>
<dbReference type="EMBL" id="FRDN01000017">
    <property type="protein sequence ID" value="SHN86504.1"/>
    <property type="molecule type" value="Genomic_DNA"/>
</dbReference>
<accession>A0A1M7UU90</accession>